<dbReference type="GO" id="GO:0005576">
    <property type="term" value="C:extracellular region"/>
    <property type="evidence" value="ECO:0007669"/>
    <property type="project" value="UniProtKB-SubCell"/>
</dbReference>
<evidence type="ECO:0000256" key="5">
    <source>
        <dbReference type="ARBA" id="ARBA00023143"/>
    </source>
</evidence>
<dbReference type="EMBL" id="PSNW01000003">
    <property type="protein sequence ID" value="PPE74535.1"/>
    <property type="molecule type" value="Genomic_DNA"/>
</dbReference>
<comment type="subcellular location">
    <subcellularLocation>
        <location evidence="1">Bacterial flagellum</location>
    </subcellularLocation>
    <subcellularLocation>
        <location evidence="2">Secreted</location>
    </subcellularLocation>
</comment>
<dbReference type="GO" id="GO:0009424">
    <property type="term" value="C:bacterial-type flagellum hook"/>
    <property type="evidence" value="ECO:0007669"/>
    <property type="project" value="InterPro"/>
</dbReference>
<dbReference type="InterPro" id="IPR001492">
    <property type="entry name" value="Flagellin"/>
</dbReference>
<accession>A0A2S5THU0</accession>
<keyword evidence="9" id="KW-0966">Cell projection</keyword>
<reference evidence="9 10" key="1">
    <citation type="submission" date="2018-02" db="EMBL/GenBank/DDBJ databases">
        <title>Genome sequencing of Solimonas sp. HR-BB.</title>
        <authorList>
            <person name="Lee Y."/>
            <person name="Jeon C.O."/>
        </authorList>
    </citation>
    <scope>NUCLEOTIDE SEQUENCE [LARGE SCALE GENOMIC DNA]</scope>
    <source>
        <strain evidence="9 10">HR-BB</strain>
    </source>
</reference>
<dbReference type="RefSeq" id="WP_104229693.1">
    <property type="nucleotide sequence ID" value="NZ_PSNW01000003.1"/>
</dbReference>
<keyword evidence="10" id="KW-1185">Reference proteome</keyword>
<organism evidence="9 10">
    <name type="scientific">Solimonas fluminis</name>
    <dbReference type="NCBI Taxonomy" id="2086571"/>
    <lineage>
        <taxon>Bacteria</taxon>
        <taxon>Pseudomonadati</taxon>
        <taxon>Pseudomonadota</taxon>
        <taxon>Gammaproteobacteria</taxon>
        <taxon>Nevskiales</taxon>
        <taxon>Nevskiaceae</taxon>
        <taxon>Solimonas</taxon>
    </lineage>
</organism>
<gene>
    <name evidence="9" type="primary">flgL</name>
    <name evidence="9" type="ORF">C3942_07160</name>
</gene>
<dbReference type="PANTHER" id="PTHR42792:SF1">
    <property type="entry name" value="FLAGELLAR HOOK-ASSOCIATED PROTEIN 3"/>
    <property type="match status" value="1"/>
</dbReference>
<evidence type="ECO:0000259" key="7">
    <source>
        <dbReference type="Pfam" id="PF00700"/>
    </source>
</evidence>
<sequence>MRVSTSMLQQSAIGQLQKQQAALAKTQLQLATGQRLQSAADDPSGAASAVRLDQANAQYGRYQQQIDTARNRLGLEENVLADSVELLQRVREIAVELNNGTQSAQTRGILANELKSLREQLVSYANADDGQGRYLFGGSQDSVAPFAGSGTVSYAGDQQQRLLQVTGSRTVADADPGSEVFLRLRDGNGTFTVSSGANAGTAGLKSARLTDASLWDGGSYTLSFSGGNYEVRDAGNAVVAGGAYAEGQTIAFRGLDLSFTGTPADGDRFTVGASAQRDMFAQIDELARIAGMPQDTAAQRAQVQTAMHQSLSAIDNASLHLSDVRAAVGNRLAALDDAESQNGAQQVETEAALDQIRGLDYAEAATRLSQQLTALQAAQQTFAKVQGMSLFDYLR</sequence>
<dbReference type="InterPro" id="IPR049119">
    <property type="entry name" value="FlgK_D2-like"/>
</dbReference>
<dbReference type="GO" id="GO:0005198">
    <property type="term" value="F:structural molecule activity"/>
    <property type="evidence" value="ECO:0007669"/>
    <property type="project" value="InterPro"/>
</dbReference>
<dbReference type="InterPro" id="IPR046358">
    <property type="entry name" value="Flagellin_C"/>
</dbReference>
<dbReference type="Gene3D" id="1.20.1330.10">
    <property type="entry name" value="f41 fragment of flagellin, N-terminal domain"/>
    <property type="match status" value="1"/>
</dbReference>
<keyword evidence="9" id="KW-0969">Cilium</keyword>
<evidence type="ECO:0000259" key="6">
    <source>
        <dbReference type="Pfam" id="PF00669"/>
    </source>
</evidence>
<dbReference type="Pfam" id="PF00669">
    <property type="entry name" value="Flagellin_N"/>
    <property type="match status" value="1"/>
</dbReference>
<comment type="caution">
    <text evidence="9">The sequence shown here is derived from an EMBL/GenBank/DDBJ whole genome shotgun (WGS) entry which is preliminary data.</text>
</comment>
<dbReference type="InterPro" id="IPR001029">
    <property type="entry name" value="Flagellin_N"/>
</dbReference>
<evidence type="ECO:0000313" key="9">
    <source>
        <dbReference type="EMBL" id="PPE74535.1"/>
    </source>
</evidence>
<evidence type="ECO:0000256" key="2">
    <source>
        <dbReference type="ARBA" id="ARBA00004613"/>
    </source>
</evidence>
<dbReference type="Pfam" id="PF21158">
    <property type="entry name" value="flgK_1st_1"/>
    <property type="match status" value="1"/>
</dbReference>
<keyword evidence="4" id="KW-0964">Secreted</keyword>
<dbReference type="PANTHER" id="PTHR42792">
    <property type="entry name" value="FLAGELLIN"/>
    <property type="match status" value="1"/>
</dbReference>
<dbReference type="OrthoDB" id="9768249at2"/>
<evidence type="ECO:0000256" key="3">
    <source>
        <dbReference type="ARBA" id="ARBA00005709"/>
    </source>
</evidence>
<dbReference type="AlphaFoldDB" id="A0A2S5THU0"/>
<dbReference type="Pfam" id="PF00700">
    <property type="entry name" value="Flagellin_C"/>
    <property type="match status" value="1"/>
</dbReference>
<dbReference type="SUPFAM" id="SSF64518">
    <property type="entry name" value="Phase 1 flagellin"/>
    <property type="match status" value="1"/>
</dbReference>
<feature type="domain" description="Flagellin N-terminal" evidence="6">
    <location>
        <begin position="3"/>
        <end position="140"/>
    </location>
</feature>
<comment type="similarity">
    <text evidence="3">Belongs to the bacterial flagellin family.</text>
</comment>
<evidence type="ECO:0000259" key="8">
    <source>
        <dbReference type="Pfam" id="PF21158"/>
    </source>
</evidence>
<keyword evidence="9" id="KW-0282">Flagellum</keyword>
<keyword evidence="5" id="KW-0975">Bacterial flagellum</keyword>
<dbReference type="GO" id="GO:0071973">
    <property type="term" value="P:bacterial-type flagellum-dependent cell motility"/>
    <property type="evidence" value="ECO:0007669"/>
    <property type="project" value="InterPro"/>
</dbReference>
<evidence type="ECO:0000313" key="10">
    <source>
        <dbReference type="Proteomes" id="UP000238220"/>
    </source>
</evidence>
<dbReference type="InterPro" id="IPR013384">
    <property type="entry name" value="Flagell_FlgL"/>
</dbReference>
<feature type="domain" description="Flagellar hook-associated protein 1 D2-like" evidence="8">
    <location>
        <begin position="196"/>
        <end position="271"/>
    </location>
</feature>
<dbReference type="NCBIfam" id="TIGR02550">
    <property type="entry name" value="flagell_flgL"/>
    <property type="match status" value="1"/>
</dbReference>
<dbReference type="Proteomes" id="UP000238220">
    <property type="component" value="Unassembled WGS sequence"/>
</dbReference>
<protein>
    <submittedName>
        <fullName evidence="9">Flagellar hook-associated protein 3</fullName>
    </submittedName>
</protein>
<proteinExistence type="inferred from homology"/>
<feature type="domain" description="Flagellin C-terminal" evidence="7">
    <location>
        <begin position="311"/>
        <end position="394"/>
    </location>
</feature>
<name>A0A2S5THU0_9GAMM</name>
<evidence type="ECO:0000256" key="4">
    <source>
        <dbReference type="ARBA" id="ARBA00022525"/>
    </source>
</evidence>
<evidence type="ECO:0000256" key="1">
    <source>
        <dbReference type="ARBA" id="ARBA00004365"/>
    </source>
</evidence>